<dbReference type="AlphaFoldDB" id="A0AAD4G626"/>
<protein>
    <recommendedName>
        <fullName evidence="3">Ankyrin repeat protein</fullName>
    </recommendedName>
</protein>
<dbReference type="Proteomes" id="UP001194468">
    <property type="component" value="Unassembled WGS sequence"/>
</dbReference>
<organism evidence="1 2">
    <name type="scientific">Boletus edulis BED1</name>
    <dbReference type="NCBI Taxonomy" id="1328754"/>
    <lineage>
        <taxon>Eukaryota</taxon>
        <taxon>Fungi</taxon>
        <taxon>Dikarya</taxon>
        <taxon>Basidiomycota</taxon>
        <taxon>Agaricomycotina</taxon>
        <taxon>Agaricomycetes</taxon>
        <taxon>Agaricomycetidae</taxon>
        <taxon>Boletales</taxon>
        <taxon>Boletineae</taxon>
        <taxon>Boletaceae</taxon>
        <taxon>Boletoideae</taxon>
        <taxon>Boletus</taxon>
    </lineage>
</organism>
<evidence type="ECO:0000313" key="2">
    <source>
        <dbReference type="Proteomes" id="UP001194468"/>
    </source>
</evidence>
<gene>
    <name evidence="1" type="ORF">L210DRAFT_2537425</name>
</gene>
<reference evidence="1" key="1">
    <citation type="submission" date="2019-10" db="EMBL/GenBank/DDBJ databases">
        <authorList>
            <consortium name="DOE Joint Genome Institute"/>
            <person name="Kuo A."/>
            <person name="Miyauchi S."/>
            <person name="Kiss E."/>
            <person name="Drula E."/>
            <person name="Kohler A."/>
            <person name="Sanchez-Garcia M."/>
            <person name="Andreopoulos B."/>
            <person name="Barry K.W."/>
            <person name="Bonito G."/>
            <person name="Buee M."/>
            <person name="Carver A."/>
            <person name="Chen C."/>
            <person name="Cichocki N."/>
            <person name="Clum A."/>
            <person name="Culley D."/>
            <person name="Crous P.W."/>
            <person name="Fauchery L."/>
            <person name="Girlanda M."/>
            <person name="Hayes R."/>
            <person name="Keri Z."/>
            <person name="LaButti K."/>
            <person name="Lipzen A."/>
            <person name="Lombard V."/>
            <person name="Magnuson J."/>
            <person name="Maillard F."/>
            <person name="Morin E."/>
            <person name="Murat C."/>
            <person name="Nolan M."/>
            <person name="Ohm R."/>
            <person name="Pangilinan J."/>
            <person name="Pereira M."/>
            <person name="Perotto S."/>
            <person name="Peter M."/>
            <person name="Riley R."/>
            <person name="Sitrit Y."/>
            <person name="Stielow B."/>
            <person name="Szollosi G."/>
            <person name="Zifcakova L."/>
            <person name="Stursova M."/>
            <person name="Spatafora J.W."/>
            <person name="Tedersoo L."/>
            <person name="Vaario L.-M."/>
            <person name="Yamada A."/>
            <person name="Yan M."/>
            <person name="Wang P."/>
            <person name="Xu J."/>
            <person name="Bruns T."/>
            <person name="Baldrian P."/>
            <person name="Vilgalys R."/>
            <person name="Henrissat B."/>
            <person name="Grigoriev I.V."/>
            <person name="Hibbett D."/>
            <person name="Nagy L.G."/>
            <person name="Martin F.M."/>
        </authorList>
    </citation>
    <scope>NUCLEOTIDE SEQUENCE</scope>
    <source>
        <strain evidence="1">BED1</strain>
    </source>
</reference>
<evidence type="ECO:0000313" key="1">
    <source>
        <dbReference type="EMBL" id="KAF8416428.1"/>
    </source>
</evidence>
<comment type="caution">
    <text evidence="1">The sequence shown here is derived from an EMBL/GenBank/DDBJ whole genome shotgun (WGS) entry which is preliminary data.</text>
</comment>
<dbReference type="EMBL" id="WHUW01000257">
    <property type="protein sequence ID" value="KAF8416428.1"/>
    <property type="molecule type" value="Genomic_DNA"/>
</dbReference>
<sequence length="196" mass="21751">MGESLLNTGLLTYPTPQVVDVLAYTSPIKTSPVLQRSRPTSRHHFPLYILVAFGPKLVPCADRKSSPFAGRTTPSQYYIHRDRERLHIQFAGDGGHSCSRRFCIVIPNEVGYTPLHVAVIRRYVAVVDHLLSVMDSPPLEDPFSVALAPTADRSKVMSCEIGDSWRASASSCEARPHRTRFACIVAIFLPSCTRQT</sequence>
<accession>A0AAD4G626</accession>
<proteinExistence type="predicted"/>
<evidence type="ECO:0008006" key="3">
    <source>
        <dbReference type="Google" id="ProtNLM"/>
    </source>
</evidence>
<reference evidence="1" key="2">
    <citation type="journal article" date="2020" name="Nat. Commun.">
        <title>Large-scale genome sequencing of mycorrhizal fungi provides insights into the early evolution of symbiotic traits.</title>
        <authorList>
            <person name="Miyauchi S."/>
            <person name="Kiss E."/>
            <person name="Kuo A."/>
            <person name="Drula E."/>
            <person name="Kohler A."/>
            <person name="Sanchez-Garcia M."/>
            <person name="Morin E."/>
            <person name="Andreopoulos B."/>
            <person name="Barry K.W."/>
            <person name="Bonito G."/>
            <person name="Buee M."/>
            <person name="Carver A."/>
            <person name="Chen C."/>
            <person name="Cichocki N."/>
            <person name="Clum A."/>
            <person name="Culley D."/>
            <person name="Crous P.W."/>
            <person name="Fauchery L."/>
            <person name="Girlanda M."/>
            <person name="Hayes R.D."/>
            <person name="Keri Z."/>
            <person name="LaButti K."/>
            <person name="Lipzen A."/>
            <person name="Lombard V."/>
            <person name="Magnuson J."/>
            <person name="Maillard F."/>
            <person name="Murat C."/>
            <person name="Nolan M."/>
            <person name="Ohm R.A."/>
            <person name="Pangilinan J."/>
            <person name="Pereira M.F."/>
            <person name="Perotto S."/>
            <person name="Peter M."/>
            <person name="Pfister S."/>
            <person name="Riley R."/>
            <person name="Sitrit Y."/>
            <person name="Stielow J.B."/>
            <person name="Szollosi G."/>
            <person name="Zifcakova L."/>
            <person name="Stursova M."/>
            <person name="Spatafora J.W."/>
            <person name="Tedersoo L."/>
            <person name="Vaario L.M."/>
            <person name="Yamada A."/>
            <person name="Yan M."/>
            <person name="Wang P."/>
            <person name="Xu J."/>
            <person name="Bruns T."/>
            <person name="Baldrian P."/>
            <person name="Vilgalys R."/>
            <person name="Dunand C."/>
            <person name="Henrissat B."/>
            <person name="Grigoriev I.V."/>
            <person name="Hibbett D."/>
            <person name="Nagy L.G."/>
            <person name="Martin F.M."/>
        </authorList>
    </citation>
    <scope>NUCLEOTIDE SEQUENCE</scope>
    <source>
        <strain evidence="1">BED1</strain>
    </source>
</reference>
<name>A0AAD4G626_BOLED</name>
<keyword evidence="2" id="KW-1185">Reference proteome</keyword>